<dbReference type="RefSeq" id="WP_244594309.1">
    <property type="nucleotide sequence ID" value="NZ_BFBB01000003.1"/>
</dbReference>
<dbReference type="Proteomes" id="UP000245133">
    <property type="component" value="Unassembled WGS sequence"/>
</dbReference>
<evidence type="ECO:0000313" key="10">
    <source>
        <dbReference type="EMBL" id="GBF50003.1"/>
    </source>
</evidence>
<dbReference type="Pfam" id="PF00528">
    <property type="entry name" value="BPD_transp_1"/>
    <property type="match status" value="1"/>
</dbReference>
<keyword evidence="11" id="KW-1185">Reference proteome</keyword>
<feature type="transmembrane region" description="Helical" evidence="8">
    <location>
        <begin position="170"/>
        <end position="189"/>
    </location>
</feature>
<dbReference type="InterPro" id="IPR035906">
    <property type="entry name" value="MetI-like_sf"/>
</dbReference>
<keyword evidence="6 8" id="KW-1133">Transmembrane helix</keyword>
<evidence type="ECO:0000256" key="4">
    <source>
        <dbReference type="ARBA" id="ARBA00022475"/>
    </source>
</evidence>
<dbReference type="PANTHER" id="PTHR42929">
    <property type="entry name" value="INNER MEMBRANE ABC TRANSPORTER PERMEASE PROTEIN YDCU-RELATED-RELATED"/>
    <property type="match status" value="1"/>
</dbReference>
<evidence type="ECO:0000259" key="9">
    <source>
        <dbReference type="PROSITE" id="PS50928"/>
    </source>
</evidence>
<gene>
    <name evidence="10" type="ORF">LPTSP4_15240</name>
</gene>
<keyword evidence="4" id="KW-1003">Cell membrane</keyword>
<dbReference type="CDD" id="cd06261">
    <property type="entry name" value="TM_PBP2"/>
    <property type="match status" value="1"/>
</dbReference>
<name>A0A2P2DZF5_9LEPT</name>
<accession>A0A2P2DZF5</accession>
<feature type="domain" description="ABC transmembrane type-1" evidence="9">
    <location>
        <begin position="75"/>
        <end position="292"/>
    </location>
</feature>
<keyword evidence="3 8" id="KW-0813">Transport</keyword>
<dbReference type="InterPro" id="IPR000515">
    <property type="entry name" value="MetI-like"/>
</dbReference>
<evidence type="ECO:0000256" key="6">
    <source>
        <dbReference type="ARBA" id="ARBA00022989"/>
    </source>
</evidence>
<feature type="transmembrane region" description="Helical" evidence="8">
    <location>
        <begin position="15"/>
        <end position="40"/>
    </location>
</feature>
<sequence>MDRIFTFLFYRKSLAIFLLLSPLLIWLGIVYIGSLFTLLIQSFFSVDSFSGVIKHEFTLETYYDLFKLSTNWDIFIRTSLMALSVTIMSAILAFPVAYYMAMYAGPKLRPILYLGIMLPLWSSYLVKVYAWKMLMAKEGIITWVLEKIGLTFVLDGILSIPVIGGPSLSFSYIGMFLVFLYLWLPYMILPIQASLERIPKSLLEASSDLGGNPSITFRKVVFPLAFPGVVAGSIFTFSLTLGDYIIPTIIGNSSYFIGMAVYTHQGTAGNIPLAAAFSVVPIIIMMVYLNIAKRLGAFDAL</sequence>
<evidence type="ECO:0000256" key="3">
    <source>
        <dbReference type="ARBA" id="ARBA00022448"/>
    </source>
</evidence>
<dbReference type="Gene3D" id="1.10.3720.10">
    <property type="entry name" value="MetI-like"/>
    <property type="match status" value="1"/>
</dbReference>
<organism evidence="10 11">
    <name type="scientific">Leptospira ryugenii</name>
    <dbReference type="NCBI Taxonomy" id="1917863"/>
    <lineage>
        <taxon>Bacteria</taxon>
        <taxon>Pseudomonadati</taxon>
        <taxon>Spirochaetota</taxon>
        <taxon>Spirochaetia</taxon>
        <taxon>Leptospirales</taxon>
        <taxon>Leptospiraceae</taxon>
        <taxon>Leptospira</taxon>
    </lineage>
</organism>
<evidence type="ECO:0000256" key="8">
    <source>
        <dbReference type="RuleBase" id="RU363032"/>
    </source>
</evidence>
<feature type="transmembrane region" description="Helical" evidence="8">
    <location>
        <begin position="271"/>
        <end position="291"/>
    </location>
</feature>
<evidence type="ECO:0000313" key="11">
    <source>
        <dbReference type="Proteomes" id="UP000245133"/>
    </source>
</evidence>
<keyword evidence="5 8" id="KW-0812">Transmembrane</keyword>
<dbReference type="GO" id="GO:0055085">
    <property type="term" value="P:transmembrane transport"/>
    <property type="evidence" value="ECO:0007669"/>
    <property type="project" value="InterPro"/>
</dbReference>
<dbReference type="GO" id="GO:0005886">
    <property type="term" value="C:plasma membrane"/>
    <property type="evidence" value="ECO:0007669"/>
    <property type="project" value="UniProtKB-SubCell"/>
</dbReference>
<comment type="similarity">
    <text evidence="2">Belongs to the binding-protein-dependent transport system permease family. CysTW subfamily.</text>
</comment>
<keyword evidence="7 8" id="KW-0472">Membrane</keyword>
<dbReference type="SUPFAM" id="SSF161098">
    <property type="entry name" value="MetI-like"/>
    <property type="match status" value="1"/>
</dbReference>
<dbReference type="PROSITE" id="PS50928">
    <property type="entry name" value="ABC_TM1"/>
    <property type="match status" value="1"/>
</dbReference>
<evidence type="ECO:0000256" key="5">
    <source>
        <dbReference type="ARBA" id="ARBA00022692"/>
    </source>
</evidence>
<evidence type="ECO:0000256" key="2">
    <source>
        <dbReference type="ARBA" id="ARBA00007069"/>
    </source>
</evidence>
<feature type="transmembrane region" description="Helical" evidence="8">
    <location>
        <begin position="74"/>
        <end position="99"/>
    </location>
</feature>
<reference evidence="10 11" key="1">
    <citation type="submission" date="2018-02" db="EMBL/GenBank/DDBJ databases">
        <title>Novel Leptospira species isolated from soil and water in Japan.</title>
        <authorList>
            <person name="Nakao R."/>
            <person name="Masuzawa T."/>
        </authorList>
    </citation>
    <scope>NUCLEOTIDE SEQUENCE [LARGE SCALE GENOMIC DNA]</scope>
    <source>
        <strain evidence="10 11">YH101</strain>
    </source>
</reference>
<comment type="subcellular location">
    <subcellularLocation>
        <location evidence="1 8">Cell membrane</location>
        <topology evidence="1 8">Multi-pass membrane protein</topology>
    </subcellularLocation>
</comment>
<evidence type="ECO:0000256" key="7">
    <source>
        <dbReference type="ARBA" id="ARBA00023136"/>
    </source>
</evidence>
<comment type="caution">
    <text evidence="10">The sequence shown here is derived from an EMBL/GenBank/DDBJ whole genome shotgun (WGS) entry which is preliminary data.</text>
</comment>
<evidence type="ECO:0000256" key="1">
    <source>
        <dbReference type="ARBA" id="ARBA00004651"/>
    </source>
</evidence>
<dbReference type="PANTHER" id="PTHR42929:SF1">
    <property type="entry name" value="INNER MEMBRANE ABC TRANSPORTER PERMEASE PROTEIN YDCU-RELATED"/>
    <property type="match status" value="1"/>
</dbReference>
<feature type="transmembrane region" description="Helical" evidence="8">
    <location>
        <begin position="111"/>
        <end position="131"/>
    </location>
</feature>
<dbReference type="EMBL" id="BFBB01000003">
    <property type="protein sequence ID" value="GBF50003.1"/>
    <property type="molecule type" value="Genomic_DNA"/>
</dbReference>
<protein>
    <submittedName>
        <fullName evidence="10">ABC transporter permease</fullName>
    </submittedName>
</protein>
<proteinExistence type="inferred from homology"/>
<dbReference type="AlphaFoldDB" id="A0A2P2DZF5"/>